<dbReference type="Gene3D" id="1.10.8.430">
    <property type="entry name" value="Helical domain of apoptotic protease-activating factors"/>
    <property type="match status" value="1"/>
</dbReference>
<dbReference type="InterPro" id="IPR058192">
    <property type="entry name" value="WHD_ROQ1-like"/>
</dbReference>
<dbReference type="InterPro" id="IPR027417">
    <property type="entry name" value="P-loop_NTPase"/>
</dbReference>
<evidence type="ECO:0000313" key="5">
    <source>
        <dbReference type="EMBL" id="KAJ9128539.1"/>
    </source>
</evidence>
<dbReference type="InterPro" id="IPR032675">
    <property type="entry name" value="LRR_dom_sf"/>
</dbReference>
<sequence>MSIKISLIRELKHEASILVWWETKYQPCLTSISKCAYSTNEYEAPFIRNIVKEVSSKLSRKVLNVSPYLVGIDSDVAIINMWLQDMSTNMRIMIIYGIGGVGKTTIAKTVYNMNYDNFDGRSFLANIKETSEQFNGLLHIQRQLLSDILKDLPINIYNVDEGMMKVKEAVCRKRVLIVLDDVDQIDQFNAIIGMQKWLYPGSKIIITTRYASLLNVDYEGCWILKIKELDDDPSMQLFSWHSFGQDQPPEGFVKLSKRVVNYCRGLPLALQVLGSSLRGKSVDIWETRFKILKISCDSLQDDHDKDIFLNIACFFVGMDKDYVVKILDDCGFYTVDGLQNLIDRCLITVSEHEQIMMHQLIRDMGREIVRQESTENPGKRSRLWNHRDAVTVLKENTGSETVKALAFRPPNEVELKIEGLAKMKGLKLLQLCNVKVKGSYEDFPKNLVWLSWRGFSLKYIPASFDLDKLAVLDMPNSNLKFLWERNRNLPNLKILNVSHSHFLVTTPNFRGLPNLERLILQDCINLVEIDKSIEVLQKIVLLNLRDCKSLKKLPREIASLKSLEELVLSGCLELTLPKELAEMNLKVRVVDGIFINQPKSTSEDARKLNFFCATSWHSAFHSWSLVTLSLANCNLSHDHIPKDLSMLPSLQHLNLGGNPIHTLPESINSLTLLRSLLLDRCEKLQYLPELPPSLEDVNNCRSLQRITNLPNLYRSLIFRYYGCENLVEVEGAFKLQPIRNIDMEMISALSMFNVESMESFQVQMVNCLTGTLRTTSLQVLHERGIFSIYLPGSEIPGWYSYQNAGPKISFIVNHIQGRTIIGLNLCVGLFWNYSPTFYEIPGEQACNLWLSHWKYVDQLEDGDEVVVVVGMPPGEVKRVGVHLVYEEKDDSQSQSINSSSWYKSLSNADMSAMYLAWYVLGYSQHDHVGHKLRWDALIDHYTK</sequence>
<dbReference type="Pfam" id="PF00931">
    <property type="entry name" value="NB-ARC"/>
    <property type="match status" value="1"/>
</dbReference>
<reference evidence="5 6" key="1">
    <citation type="journal article" date="2023" name="Plant Biotechnol. J.">
        <title>Chromosome-level wild Hevea brasiliensis genome provides new tools for genomic-assisted breeding and valuable loci to elevate rubber yield.</title>
        <authorList>
            <person name="Cheng H."/>
            <person name="Song X."/>
            <person name="Hu Y."/>
            <person name="Wu T."/>
            <person name="Yang Q."/>
            <person name="An Z."/>
            <person name="Feng S."/>
            <person name="Deng Z."/>
            <person name="Wu W."/>
            <person name="Zeng X."/>
            <person name="Tu M."/>
            <person name="Wang X."/>
            <person name="Huang H."/>
        </authorList>
    </citation>
    <scope>NUCLEOTIDE SEQUENCE [LARGE SCALE GENOMIC DNA]</scope>
    <source>
        <strain evidence="5">MT/VB/25A 57/8</strain>
    </source>
</reference>
<proteinExistence type="predicted"/>
<evidence type="ECO:0000259" key="3">
    <source>
        <dbReference type="Pfam" id="PF00931"/>
    </source>
</evidence>
<gene>
    <name evidence="5" type="ORF">P3X46_034903</name>
</gene>
<dbReference type="EMBL" id="JARPOI010000560">
    <property type="protein sequence ID" value="KAJ9128539.1"/>
    <property type="molecule type" value="Genomic_DNA"/>
</dbReference>
<evidence type="ECO:0000256" key="1">
    <source>
        <dbReference type="ARBA" id="ARBA00022614"/>
    </source>
</evidence>
<dbReference type="PRINTS" id="PR00364">
    <property type="entry name" value="DISEASERSIST"/>
</dbReference>
<dbReference type="InterPro" id="IPR001611">
    <property type="entry name" value="Leu-rich_rpt"/>
</dbReference>
<keyword evidence="2" id="KW-0677">Repeat</keyword>
<feature type="domain" description="NB-ARC" evidence="3">
    <location>
        <begin position="79"/>
        <end position="243"/>
    </location>
</feature>
<accession>A0ABQ9KA87</accession>
<dbReference type="SUPFAM" id="SSF52058">
    <property type="entry name" value="L domain-like"/>
    <property type="match status" value="1"/>
</dbReference>
<dbReference type="Gene3D" id="3.80.10.10">
    <property type="entry name" value="Ribonuclease Inhibitor"/>
    <property type="match status" value="2"/>
</dbReference>
<comment type="caution">
    <text evidence="5">The sequence shown here is derived from an EMBL/GenBank/DDBJ whole genome shotgun (WGS) entry which is preliminary data.</text>
</comment>
<dbReference type="PANTHER" id="PTHR11017">
    <property type="entry name" value="LEUCINE-RICH REPEAT-CONTAINING PROTEIN"/>
    <property type="match status" value="1"/>
</dbReference>
<dbReference type="PANTHER" id="PTHR11017:SF305">
    <property type="entry name" value="TMV RESISTANCE PROTEIN N-LIKE"/>
    <property type="match status" value="1"/>
</dbReference>
<dbReference type="InterPro" id="IPR042197">
    <property type="entry name" value="Apaf_helical"/>
</dbReference>
<dbReference type="InterPro" id="IPR044974">
    <property type="entry name" value="Disease_R_plants"/>
</dbReference>
<evidence type="ECO:0000313" key="6">
    <source>
        <dbReference type="Proteomes" id="UP001174677"/>
    </source>
</evidence>
<keyword evidence="1" id="KW-0433">Leucine-rich repeat</keyword>
<dbReference type="SUPFAM" id="SSF52540">
    <property type="entry name" value="P-loop containing nucleoside triphosphate hydrolases"/>
    <property type="match status" value="1"/>
</dbReference>
<organism evidence="5 6">
    <name type="scientific">Hevea brasiliensis</name>
    <name type="common">Para rubber tree</name>
    <name type="synonym">Siphonia brasiliensis</name>
    <dbReference type="NCBI Taxonomy" id="3981"/>
    <lineage>
        <taxon>Eukaryota</taxon>
        <taxon>Viridiplantae</taxon>
        <taxon>Streptophyta</taxon>
        <taxon>Embryophyta</taxon>
        <taxon>Tracheophyta</taxon>
        <taxon>Spermatophyta</taxon>
        <taxon>Magnoliopsida</taxon>
        <taxon>eudicotyledons</taxon>
        <taxon>Gunneridae</taxon>
        <taxon>Pentapetalae</taxon>
        <taxon>rosids</taxon>
        <taxon>fabids</taxon>
        <taxon>Malpighiales</taxon>
        <taxon>Euphorbiaceae</taxon>
        <taxon>Crotonoideae</taxon>
        <taxon>Micrandreae</taxon>
        <taxon>Hevea</taxon>
    </lineage>
</organism>
<evidence type="ECO:0000256" key="2">
    <source>
        <dbReference type="ARBA" id="ARBA00022737"/>
    </source>
</evidence>
<protein>
    <recommendedName>
        <fullName evidence="7">NB-ARC domain-containing protein</fullName>
    </recommendedName>
</protein>
<evidence type="ECO:0000259" key="4">
    <source>
        <dbReference type="Pfam" id="PF23282"/>
    </source>
</evidence>
<name>A0ABQ9KA87_HEVBR</name>
<dbReference type="Proteomes" id="UP001174677">
    <property type="component" value="Unassembled WGS sequence"/>
</dbReference>
<dbReference type="Pfam" id="PF23282">
    <property type="entry name" value="WHD_ROQ1"/>
    <property type="match status" value="1"/>
</dbReference>
<feature type="domain" description="Disease resistance protein Roq1-like winged-helix" evidence="4">
    <location>
        <begin position="302"/>
        <end position="373"/>
    </location>
</feature>
<keyword evidence="6" id="KW-1185">Reference proteome</keyword>
<dbReference type="InterPro" id="IPR002182">
    <property type="entry name" value="NB-ARC"/>
</dbReference>
<dbReference type="Gene3D" id="3.40.50.300">
    <property type="entry name" value="P-loop containing nucleotide triphosphate hydrolases"/>
    <property type="match status" value="1"/>
</dbReference>
<evidence type="ECO:0008006" key="7">
    <source>
        <dbReference type="Google" id="ProtNLM"/>
    </source>
</evidence>
<dbReference type="PROSITE" id="PS51450">
    <property type="entry name" value="LRR"/>
    <property type="match status" value="1"/>
</dbReference>